<feature type="non-terminal residue" evidence="1">
    <location>
        <position position="1"/>
    </location>
</feature>
<sequence length="55" mass="6540">QFRVLIVGRAKTGKTPIMQRMCETTESPEIYRLKVIDGVETREKVIYHILMKLRY</sequence>
<reference evidence="1" key="1">
    <citation type="submission" date="2023-03" db="EMBL/GenBank/DDBJ databases">
        <title>Massive genome expansion in bonnet fungi (Mycena s.s.) driven by repeated elements and novel gene families across ecological guilds.</title>
        <authorList>
            <consortium name="Lawrence Berkeley National Laboratory"/>
            <person name="Harder C.B."/>
            <person name="Miyauchi S."/>
            <person name="Viragh M."/>
            <person name="Kuo A."/>
            <person name="Thoen E."/>
            <person name="Andreopoulos B."/>
            <person name="Lu D."/>
            <person name="Skrede I."/>
            <person name="Drula E."/>
            <person name="Henrissat B."/>
            <person name="Morin E."/>
            <person name="Kohler A."/>
            <person name="Barry K."/>
            <person name="LaButti K."/>
            <person name="Morin E."/>
            <person name="Salamov A."/>
            <person name="Lipzen A."/>
            <person name="Mereny Z."/>
            <person name="Hegedus B."/>
            <person name="Baldrian P."/>
            <person name="Stursova M."/>
            <person name="Weitz H."/>
            <person name="Taylor A."/>
            <person name="Grigoriev I.V."/>
            <person name="Nagy L.G."/>
            <person name="Martin F."/>
            <person name="Kauserud H."/>
        </authorList>
    </citation>
    <scope>NUCLEOTIDE SEQUENCE</scope>
    <source>
        <strain evidence="1">CBHHK067</strain>
    </source>
</reference>
<keyword evidence="2" id="KW-1185">Reference proteome</keyword>
<gene>
    <name evidence="1" type="ORF">B0H17DRAFT_957311</name>
</gene>
<evidence type="ECO:0000313" key="2">
    <source>
        <dbReference type="Proteomes" id="UP001221757"/>
    </source>
</evidence>
<name>A0AAD7CMQ2_MYCRO</name>
<proteinExistence type="predicted"/>
<organism evidence="1 2">
    <name type="scientific">Mycena rosella</name>
    <name type="common">Pink bonnet</name>
    <name type="synonym">Agaricus rosellus</name>
    <dbReference type="NCBI Taxonomy" id="1033263"/>
    <lineage>
        <taxon>Eukaryota</taxon>
        <taxon>Fungi</taxon>
        <taxon>Dikarya</taxon>
        <taxon>Basidiomycota</taxon>
        <taxon>Agaricomycotina</taxon>
        <taxon>Agaricomycetes</taxon>
        <taxon>Agaricomycetidae</taxon>
        <taxon>Agaricales</taxon>
        <taxon>Marasmiineae</taxon>
        <taxon>Mycenaceae</taxon>
        <taxon>Mycena</taxon>
    </lineage>
</organism>
<evidence type="ECO:0000313" key="1">
    <source>
        <dbReference type="EMBL" id="KAJ7653773.1"/>
    </source>
</evidence>
<dbReference type="AlphaFoldDB" id="A0AAD7CMQ2"/>
<accession>A0AAD7CMQ2</accession>
<comment type="caution">
    <text evidence="1">The sequence shown here is derived from an EMBL/GenBank/DDBJ whole genome shotgun (WGS) entry which is preliminary data.</text>
</comment>
<dbReference type="EMBL" id="JARKIE010000331">
    <property type="protein sequence ID" value="KAJ7653773.1"/>
    <property type="molecule type" value="Genomic_DNA"/>
</dbReference>
<dbReference type="Proteomes" id="UP001221757">
    <property type="component" value="Unassembled WGS sequence"/>
</dbReference>
<protein>
    <submittedName>
        <fullName evidence="1">Uncharacterized protein</fullName>
    </submittedName>
</protein>